<feature type="domain" description="VOC" evidence="1">
    <location>
        <begin position="6"/>
        <end position="112"/>
    </location>
</feature>
<dbReference type="EMBL" id="LAJE02000198">
    <property type="protein sequence ID" value="OEO30585.1"/>
    <property type="molecule type" value="Genomic_DNA"/>
</dbReference>
<dbReference type="RefSeq" id="WP_069910250.1">
    <property type="nucleotide sequence ID" value="NZ_LAJE02000198.1"/>
</dbReference>
<dbReference type="PANTHER" id="PTHR33993">
    <property type="entry name" value="GLYOXALASE-RELATED"/>
    <property type="match status" value="1"/>
</dbReference>
<proteinExistence type="predicted"/>
<dbReference type="OrthoDB" id="9792323at2"/>
<evidence type="ECO:0000313" key="2">
    <source>
        <dbReference type="EMBL" id="OEO30585.1"/>
    </source>
</evidence>
<dbReference type="InterPro" id="IPR004360">
    <property type="entry name" value="Glyas_Fos-R_dOase_dom"/>
</dbReference>
<name>A0A1E5XPS9_9HYPH</name>
<dbReference type="Pfam" id="PF00903">
    <property type="entry name" value="Glyoxalase"/>
    <property type="match status" value="1"/>
</dbReference>
<dbReference type="InterPro" id="IPR052164">
    <property type="entry name" value="Anthracycline_SecMetBiosynth"/>
</dbReference>
<gene>
    <name evidence="2" type="ORF">VW23_020750</name>
</gene>
<dbReference type="PANTHER" id="PTHR33993:SF1">
    <property type="entry name" value="GLYOXALASE FAMILY PROTEIN"/>
    <property type="match status" value="1"/>
</dbReference>
<evidence type="ECO:0000259" key="1">
    <source>
        <dbReference type="PROSITE" id="PS51819"/>
    </source>
</evidence>
<accession>A0A1E5XPS9</accession>
<sequence>MKQRYQIDYLEFPSSSTLQSHRFFADAFGWSFTGYGPSYEAINDAGIDAGIDSGEGRTEKPLAVIRTEDLELAEREVLAAGGVITKPAFDFPGGRRFHFREPGGNELAVWIEKA</sequence>
<dbReference type="Proteomes" id="UP000095463">
    <property type="component" value="Unassembled WGS sequence"/>
</dbReference>
<reference evidence="2 3" key="1">
    <citation type="journal article" date="2015" name="Genome Announc.">
        <title>Genome Assemblies of Three Soil-Associated Devosia species: D. insulae, D. limi, and D. soli.</title>
        <authorList>
            <person name="Hassan Y.I."/>
            <person name="Lepp D."/>
            <person name="Zhou T."/>
        </authorList>
    </citation>
    <scope>NUCLEOTIDE SEQUENCE [LARGE SCALE GENOMIC DNA]</scope>
    <source>
        <strain evidence="2 3">DS-56</strain>
    </source>
</reference>
<comment type="caution">
    <text evidence="2">The sequence shown here is derived from an EMBL/GenBank/DDBJ whole genome shotgun (WGS) entry which is preliminary data.</text>
</comment>
<dbReference type="AlphaFoldDB" id="A0A1E5XPS9"/>
<dbReference type="InterPro" id="IPR037523">
    <property type="entry name" value="VOC_core"/>
</dbReference>
<dbReference type="Gene3D" id="3.10.180.10">
    <property type="entry name" value="2,3-Dihydroxybiphenyl 1,2-Dioxygenase, domain 1"/>
    <property type="match status" value="1"/>
</dbReference>
<keyword evidence="3" id="KW-1185">Reference proteome</keyword>
<organism evidence="2 3">
    <name type="scientific">Devosia insulae DS-56</name>
    <dbReference type="NCBI Taxonomy" id="1116389"/>
    <lineage>
        <taxon>Bacteria</taxon>
        <taxon>Pseudomonadati</taxon>
        <taxon>Pseudomonadota</taxon>
        <taxon>Alphaproteobacteria</taxon>
        <taxon>Hyphomicrobiales</taxon>
        <taxon>Devosiaceae</taxon>
        <taxon>Devosia</taxon>
    </lineage>
</organism>
<dbReference type="PROSITE" id="PS51819">
    <property type="entry name" value="VOC"/>
    <property type="match status" value="1"/>
</dbReference>
<dbReference type="InterPro" id="IPR029068">
    <property type="entry name" value="Glyas_Bleomycin-R_OHBP_Dase"/>
</dbReference>
<dbReference type="SUPFAM" id="SSF54593">
    <property type="entry name" value="Glyoxalase/Bleomycin resistance protein/Dihydroxybiphenyl dioxygenase"/>
    <property type="match status" value="1"/>
</dbReference>
<evidence type="ECO:0000313" key="3">
    <source>
        <dbReference type="Proteomes" id="UP000095463"/>
    </source>
</evidence>
<protein>
    <submittedName>
        <fullName evidence="2">Bleomycin resistance protein</fullName>
    </submittedName>
</protein>